<dbReference type="InterPro" id="IPR011101">
    <property type="entry name" value="DUF5131"/>
</dbReference>
<evidence type="ECO:0000313" key="2">
    <source>
        <dbReference type="Proteomes" id="UP000267250"/>
    </source>
</evidence>
<protein>
    <recommendedName>
        <fullName evidence="3">DUF5131 family protein</fullName>
    </recommendedName>
</protein>
<organism evidence="1 2">
    <name type="scientific">Anoxybacter fermentans</name>
    <dbReference type="NCBI Taxonomy" id="1323375"/>
    <lineage>
        <taxon>Bacteria</taxon>
        <taxon>Bacillati</taxon>
        <taxon>Bacillota</taxon>
        <taxon>Clostridia</taxon>
        <taxon>Halanaerobiales</taxon>
        <taxon>Anoxybacter</taxon>
    </lineage>
</organism>
<keyword evidence="2" id="KW-1185">Reference proteome</keyword>
<gene>
    <name evidence="1" type="ORF">BBF96_03385</name>
</gene>
<dbReference type="AlphaFoldDB" id="A0A3Q9HPC4"/>
<dbReference type="KEGG" id="aft:BBF96_03385"/>
<dbReference type="Pfam" id="PF07505">
    <property type="entry name" value="DUF5131"/>
    <property type="match status" value="1"/>
</dbReference>
<proteinExistence type="predicted"/>
<dbReference type="Proteomes" id="UP000267250">
    <property type="component" value="Chromosome"/>
</dbReference>
<sequence length="67" mass="7749">MNKSRIEWTEVTWNPVTGCTPISPGCENCYARRMATRLRGRCGYQKDEPFRVTMHPEGSGNKWLNMV</sequence>
<dbReference type="EMBL" id="CP016379">
    <property type="protein sequence ID" value="AZR72507.1"/>
    <property type="molecule type" value="Genomic_DNA"/>
</dbReference>
<evidence type="ECO:0000313" key="1">
    <source>
        <dbReference type="EMBL" id="AZR72507.1"/>
    </source>
</evidence>
<dbReference type="OrthoDB" id="9787478at2"/>
<name>A0A3Q9HPC4_9FIRM</name>
<dbReference type="RefSeq" id="WP_127015835.1">
    <property type="nucleotide sequence ID" value="NZ_CP016379.1"/>
</dbReference>
<accession>A0A3Q9HPC4</accession>
<evidence type="ECO:0008006" key="3">
    <source>
        <dbReference type="Google" id="ProtNLM"/>
    </source>
</evidence>
<reference evidence="1 2" key="1">
    <citation type="submission" date="2016-07" db="EMBL/GenBank/DDBJ databases">
        <title>Genome and transcriptome analysis of iron-reducing fermentative bacteria Anoxybacter fermentans.</title>
        <authorList>
            <person name="Zeng X."/>
            <person name="Shao Z."/>
        </authorList>
    </citation>
    <scope>NUCLEOTIDE SEQUENCE [LARGE SCALE GENOMIC DNA]</scope>
    <source>
        <strain evidence="1 2">DY22613</strain>
    </source>
</reference>